<protein>
    <recommendedName>
        <fullName evidence="1">Siphovirus-type tail component C-terminal domain-containing protein</fullName>
    </recommendedName>
</protein>
<dbReference type="AlphaFoldDB" id="E6U616"/>
<proteinExistence type="predicted"/>
<dbReference type="Gene3D" id="2.60.120.860">
    <property type="match status" value="1"/>
</dbReference>
<dbReference type="HOGENOM" id="CLU_645199_0_0_9"/>
<evidence type="ECO:0000313" key="2">
    <source>
        <dbReference type="EMBL" id="ADU25695.1"/>
    </source>
</evidence>
<sequence length="425" mass="44054">MLHDVIFGAPKNLLRLLSSAQSANGVTAQVDANGLVTLSGTATADTTFTLPANAVTLGTGAYTASLTVKNGYATGTVTAAITQTAQATQVITNGNFATSSNNLATGFAVGHGVAVSCTNNTQTFRATAQSGQLDMYNYPYLSGHKYFIRCYVQATSTGVVLYAQNGTAVTHPGDGKYEPLSCIVTATVSNFYAAIVDRRTSGWDNISVQSFMAIDMGTDASNPLYNLTSAQMAALFPSYFDGAKTVTLPNPFATVSVGSPATFTAQSGQSIPSVQISIPAGAACSQYAVGLQVESGSTATGWVSPGTQGVIFYPAEGETGTITNTGNVDAYPVITITGACANPSVTNDTTGESISVNLALGSTDTLVIDCRPATRGCYLNGTLAFGIKQELGWIHCPPGDNVLTFARNGYDTKRHCTVSLQGRYL</sequence>
<dbReference type="Proteomes" id="UP000001551">
    <property type="component" value="Chromosome"/>
</dbReference>
<evidence type="ECO:0000313" key="3">
    <source>
        <dbReference type="EMBL" id="ADU26069.1"/>
    </source>
</evidence>
<dbReference type="EMBL" id="CP002400">
    <property type="protein sequence ID" value="ADU25695.1"/>
    <property type="molecule type" value="Genomic_DNA"/>
</dbReference>
<dbReference type="Pfam" id="PF22768">
    <property type="entry name" value="SPP1_Dit"/>
    <property type="match status" value="1"/>
</dbReference>
<reference evidence="2 4" key="1">
    <citation type="submission" date="2010-12" db="EMBL/GenBank/DDBJ databases">
        <title>Complete sequence of Ethanoligenens harbinense YUAN-3.</title>
        <authorList>
            <person name="Lucas S."/>
            <person name="Copeland A."/>
            <person name="Lapidus A."/>
            <person name="Cheng J.-F."/>
            <person name="Bruce D."/>
            <person name="Goodwin L."/>
            <person name="Pitluck S."/>
            <person name="Chertkov O."/>
            <person name="Misra M."/>
            <person name="Detter J.C."/>
            <person name="Han C."/>
            <person name="Tapia R."/>
            <person name="Land M."/>
            <person name="Hauser L."/>
            <person name="Jeffries C."/>
            <person name="Kyrpides N."/>
            <person name="Ivanova N."/>
            <person name="Mikhailova N."/>
            <person name="Wang A."/>
            <person name="Mouttaki H."/>
            <person name="He Z."/>
            <person name="Zhou J."/>
            <person name="Hemme C.L."/>
            <person name="Woyke T."/>
        </authorList>
    </citation>
    <scope>NUCLEOTIDE SEQUENCE [LARGE SCALE GENOMIC DNA]</scope>
    <source>
        <strain evidence="4">DSM 18485 / JCM 12961 / CGMCC 1.5033 / YUAN-3</strain>
        <strain evidence="2">YUAN-3</strain>
    </source>
</reference>
<dbReference type="STRING" id="663278.Ethha_0105"/>
<keyword evidence="4" id="KW-1185">Reference proteome</keyword>
<gene>
    <name evidence="2" type="ordered locus">Ethha_0105</name>
    <name evidence="3" type="ordered locus">Ethha_0484</name>
</gene>
<name>E6U616_ETHHY</name>
<dbReference type="KEGG" id="eha:Ethha_0484"/>
<feature type="domain" description="Siphovirus-type tail component C-terminal" evidence="1">
    <location>
        <begin position="325"/>
        <end position="419"/>
    </location>
</feature>
<accession>E6U616</accession>
<organism evidence="2 4">
    <name type="scientific">Ethanoligenens harbinense (strain DSM 18485 / JCM 12961 / CGMCC 1.5033 / YUAN-3)</name>
    <dbReference type="NCBI Taxonomy" id="663278"/>
    <lineage>
        <taxon>Bacteria</taxon>
        <taxon>Bacillati</taxon>
        <taxon>Bacillota</taxon>
        <taxon>Clostridia</taxon>
        <taxon>Eubacteriales</taxon>
        <taxon>Oscillospiraceae</taxon>
        <taxon>Ethanoligenens</taxon>
    </lineage>
</organism>
<evidence type="ECO:0000313" key="4">
    <source>
        <dbReference type="Proteomes" id="UP000001551"/>
    </source>
</evidence>
<reference evidence="2" key="2">
    <citation type="submission" date="2010-12" db="EMBL/GenBank/DDBJ databases">
        <authorList>
            <consortium name="US DOE Joint Genome Institute"/>
            <person name="Lucas S."/>
            <person name="Copeland A."/>
            <person name="Lapidus A."/>
            <person name="Cheng J.-F."/>
            <person name="Bruce D."/>
            <person name="Goodwin L."/>
            <person name="Pitluck S."/>
            <person name="Chertkov O."/>
            <person name="Misra M."/>
            <person name="Detter J.C."/>
            <person name="Han C."/>
            <person name="Tapia R."/>
            <person name="Land M."/>
            <person name="Hauser L."/>
            <person name="Jeffries C."/>
            <person name="Kyrpides N."/>
            <person name="Ivanova N."/>
            <person name="Mikhailova N."/>
            <person name="Wang A."/>
            <person name="Mouttaki H."/>
            <person name="He Z."/>
            <person name="Zhou J."/>
            <person name="Hemme C.L."/>
            <person name="Woyke T."/>
        </authorList>
    </citation>
    <scope>NUCLEOTIDE SEQUENCE</scope>
    <source>
        <strain evidence="2">YUAN-3</strain>
    </source>
</reference>
<evidence type="ECO:0000259" key="1">
    <source>
        <dbReference type="Pfam" id="PF22768"/>
    </source>
</evidence>
<dbReference type="InterPro" id="IPR054738">
    <property type="entry name" value="Siphovirus-type_tail_C"/>
</dbReference>
<dbReference type="EMBL" id="CP002400">
    <property type="protein sequence ID" value="ADU26069.1"/>
    <property type="molecule type" value="Genomic_DNA"/>
</dbReference>
<dbReference type="eggNOG" id="ENOG5033J26">
    <property type="taxonomic scope" value="Bacteria"/>
</dbReference>
<dbReference type="KEGG" id="eha:Ethha_0105"/>
<dbReference type="RefSeq" id="WP_013484076.1">
    <property type="nucleotide sequence ID" value="NC_014828.1"/>
</dbReference>